<keyword evidence="1" id="KW-0812">Transmembrane</keyword>
<proteinExistence type="predicted"/>
<gene>
    <name evidence="2" type="ORF">BDV96DRAFT_531626</name>
</gene>
<keyword evidence="1" id="KW-1133">Transmembrane helix</keyword>
<protein>
    <submittedName>
        <fullName evidence="2">Uncharacterized protein</fullName>
    </submittedName>
</protein>
<reference evidence="2" key="1">
    <citation type="journal article" date="2020" name="Stud. Mycol.">
        <title>101 Dothideomycetes genomes: a test case for predicting lifestyles and emergence of pathogens.</title>
        <authorList>
            <person name="Haridas S."/>
            <person name="Albert R."/>
            <person name="Binder M."/>
            <person name="Bloem J."/>
            <person name="Labutti K."/>
            <person name="Salamov A."/>
            <person name="Andreopoulos B."/>
            <person name="Baker S."/>
            <person name="Barry K."/>
            <person name="Bills G."/>
            <person name="Bluhm B."/>
            <person name="Cannon C."/>
            <person name="Castanera R."/>
            <person name="Culley D."/>
            <person name="Daum C."/>
            <person name="Ezra D."/>
            <person name="Gonzalez J."/>
            <person name="Henrissat B."/>
            <person name="Kuo A."/>
            <person name="Liang C."/>
            <person name="Lipzen A."/>
            <person name="Lutzoni F."/>
            <person name="Magnuson J."/>
            <person name="Mondo S."/>
            <person name="Nolan M."/>
            <person name="Ohm R."/>
            <person name="Pangilinan J."/>
            <person name="Park H.-J."/>
            <person name="Ramirez L."/>
            <person name="Alfaro M."/>
            <person name="Sun H."/>
            <person name="Tritt A."/>
            <person name="Yoshinaga Y."/>
            <person name="Zwiers L.-H."/>
            <person name="Turgeon B."/>
            <person name="Goodwin S."/>
            <person name="Spatafora J."/>
            <person name="Crous P."/>
            <person name="Grigoriev I."/>
        </authorList>
    </citation>
    <scope>NUCLEOTIDE SEQUENCE</scope>
    <source>
        <strain evidence="2">CBS 627.86</strain>
    </source>
</reference>
<organism evidence="2 3">
    <name type="scientific">Lophiotrema nucula</name>
    <dbReference type="NCBI Taxonomy" id="690887"/>
    <lineage>
        <taxon>Eukaryota</taxon>
        <taxon>Fungi</taxon>
        <taxon>Dikarya</taxon>
        <taxon>Ascomycota</taxon>
        <taxon>Pezizomycotina</taxon>
        <taxon>Dothideomycetes</taxon>
        <taxon>Pleosporomycetidae</taxon>
        <taxon>Pleosporales</taxon>
        <taxon>Lophiotremataceae</taxon>
        <taxon>Lophiotrema</taxon>
    </lineage>
</organism>
<keyword evidence="3" id="KW-1185">Reference proteome</keyword>
<sequence>MTSSAPDSLRLSLSGDIRCQRISDNDQAALIAQLWRRSDLKPPLKIPCESYFGFYVEKCSQALHNRGRHASARKHSDVVDVARLLVQPLAREAIATSLSDQYRDQNRQIDDEAIVGSMNLVARLMLMTEVGSIKNHFSGQKTIPWTSGSLQQCMRNYFSAEVTLNDQVKFEKIFNAQNLGRMAGLKYLWTDNLADHLRFIDDDQTVAIFHHATFLKNTRTGLLPEALIDETLRTLSLLFPQSDIQSRKWLQKVCELEKLDMGILKCGNLKADARHIERFLHWRDRLVVLKQVFDENEPQTLGQWWYDQRRHVQWYTFWLAFLILILTVFFGLIQSIEGALQVYKAFHPPS</sequence>
<evidence type="ECO:0000313" key="2">
    <source>
        <dbReference type="EMBL" id="KAF2107815.1"/>
    </source>
</evidence>
<feature type="transmembrane region" description="Helical" evidence="1">
    <location>
        <begin position="314"/>
        <end position="333"/>
    </location>
</feature>
<name>A0A6A5YL35_9PLEO</name>
<keyword evidence="1" id="KW-0472">Membrane</keyword>
<evidence type="ECO:0000313" key="3">
    <source>
        <dbReference type="Proteomes" id="UP000799770"/>
    </source>
</evidence>
<dbReference type="OrthoDB" id="5428890at2759"/>
<evidence type="ECO:0000256" key="1">
    <source>
        <dbReference type="SAM" id="Phobius"/>
    </source>
</evidence>
<dbReference type="AlphaFoldDB" id="A0A6A5YL35"/>
<dbReference type="Proteomes" id="UP000799770">
    <property type="component" value="Unassembled WGS sequence"/>
</dbReference>
<dbReference type="EMBL" id="ML977351">
    <property type="protein sequence ID" value="KAF2107815.1"/>
    <property type="molecule type" value="Genomic_DNA"/>
</dbReference>
<accession>A0A6A5YL35</accession>